<dbReference type="STRING" id="1385369.N825_33130"/>
<dbReference type="EMBL" id="AVFL01000006">
    <property type="protein sequence ID" value="EWY40774.1"/>
    <property type="molecule type" value="Genomic_DNA"/>
</dbReference>
<feature type="signal peptide" evidence="1">
    <location>
        <begin position="1"/>
        <end position="29"/>
    </location>
</feature>
<dbReference type="AlphaFoldDB" id="W9H401"/>
<dbReference type="Proteomes" id="UP000019486">
    <property type="component" value="Unassembled WGS sequence"/>
</dbReference>
<protein>
    <submittedName>
        <fullName evidence="2">Uncharacterized protein</fullName>
    </submittedName>
</protein>
<gene>
    <name evidence="2" type="ORF">N825_33130</name>
</gene>
<keyword evidence="1" id="KW-0732">Signal</keyword>
<feature type="chain" id="PRO_5004921585" evidence="1">
    <location>
        <begin position="30"/>
        <end position="332"/>
    </location>
</feature>
<sequence>MGMRNRLGGAARRLMIVAALLGAVDPANAGVANTETASTGGAPGTASLGDIDLLLSRSLGAIRAAALRDLELETAPVHAELEGRADHYVDWVFDWWTSYILISKAIAVGISSVVTGDFLQVQTLVENRLLTAVIDAYDARLQPDLARLDLEAATAAVLRVTDRRIDKLCFELNREALAGLNQQNDPNAKPDLCAGLPPAPIARTIIPPLAYEAGRKFDAVAARVTRPIMTTTASLSVSASAVVAFLGSYGIPVALIGGPVFVVIAAKSIFTIVDLVLAQLDVVVNRQGFEREVRTVLQDSREHVSETLNLALVAWIDEVGAKIRRNRLSLGG</sequence>
<name>W9H401_9PROT</name>
<evidence type="ECO:0000313" key="3">
    <source>
        <dbReference type="Proteomes" id="UP000019486"/>
    </source>
</evidence>
<proteinExistence type="predicted"/>
<reference evidence="2 3" key="1">
    <citation type="submission" date="2013-08" db="EMBL/GenBank/DDBJ databases">
        <title>The genome sequence of Skermanella stibiiresistens.</title>
        <authorList>
            <person name="Zhu W."/>
            <person name="Wang G."/>
        </authorList>
    </citation>
    <scope>NUCLEOTIDE SEQUENCE [LARGE SCALE GENOMIC DNA]</scope>
    <source>
        <strain evidence="2 3">SB22</strain>
    </source>
</reference>
<organism evidence="2 3">
    <name type="scientific">Skermanella stibiiresistens SB22</name>
    <dbReference type="NCBI Taxonomy" id="1385369"/>
    <lineage>
        <taxon>Bacteria</taxon>
        <taxon>Pseudomonadati</taxon>
        <taxon>Pseudomonadota</taxon>
        <taxon>Alphaproteobacteria</taxon>
        <taxon>Rhodospirillales</taxon>
        <taxon>Azospirillaceae</taxon>
        <taxon>Skermanella</taxon>
    </lineage>
</organism>
<comment type="caution">
    <text evidence="2">The sequence shown here is derived from an EMBL/GenBank/DDBJ whole genome shotgun (WGS) entry which is preliminary data.</text>
</comment>
<accession>W9H401</accession>
<evidence type="ECO:0000313" key="2">
    <source>
        <dbReference type="EMBL" id="EWY40774.1"/>
    </source>
</evidence>
<keyword evidence="3" id="KW-1185">Reference proteome</keyword>
<evidence type="ECO:0000256" key="1">
    <source>
        <dbReference type="SAM" id="SignalP"/>
    </source>
</evidence>